<evidence type="ECO:0000259" key="1">
    <source>
        <dbReference type="Pfam" id="PF00535"/>
    </source>
</evidence>
<dbReference type="InterPro" id="IPR031042">
    <property type="entry name" value="Glyco_TIGR04440"/>
</dbReference>
<reference evidence="2 3" key="1">
    <citation type="journal article" date="2016" name="Nat. Commun.">
        <title>Thousands of microbial genomes shed light on interconnected biogeochemical processes in an aquifer system.</title>
        <authorList>
            <person name="Anantharaman K."/>
            <person name="Brown C.T."/>
            <person name="Hug L.A."/>
            <person name="Sharon I."/>
            <person name="Castelle C.J."/>
            <person name="Probst A.J."/>
            <person name="Thomas B.C."/>
            <person name="Singh A."/>
            <person name="Wilkins M.J."/>
            <person name="Karaoz U."/>
            <person name="Brodie E.L."/>
            <person name="Williams K.H."/>
            <person name="Hubbard S.S."/>
            <person name="Banfield J.F."/>
        </authorList>
    </citation>
    <scope>NUCLEOTIDE SEQUENCE [LARGE SCALE GENOMIC DNA]</scope>
</reference>
<dbReference type="SUPFAM" id="SSF53448">
    <property type="entry name" value="Nucleotide-diphospho-sugar transferases"/>
    <property type="match status" value="1"/>
</dbReference>
<dbReference type="NCBIfam" id="TIGR04440">
    <property type="entry name" value="glyco_TIGR04440"/>
    <property type="match status" value="1"/>
</dbReference>
<dbReference type="STRING" id="1802668.A2831_02285"/>
<proteinExistence type="predicted"/>
<dbReference type="InterPro" id="IPR001173">
    <property type="entry name" value="Glyco_trans_2-like"/>
</dbReference>
<dbReference type="Proteomes" id="UP000177507">
    <property type="component" value="Unassembled WGS sequence"/>
</dbReference>
<protein>
    <recommendedName>
        <fullName evidence="1">Glycosyltransferase 2-like domain-containing protein</fullName>
    </recommendedName>
</protein>
<dbReference type="Pfam" id="PF00535">
    <property type="entry name" value="Glycos_transf_2"/>
    <property type="match status" value="1"/>
</dbReference>
<evidence type="ECO:0000313" key="2">
    <source>
        <dbReference type="EMBL" id="OGN04116.1"/>
    </source>
</evidence>
<organism evidence="2 3">
    <name type="scientific">Candidatus Yanofskybacteria bacterium RIFCSPHIGHO2_01_FULL_44_17</name>
    <dbReference type="NCBI Taxonomy" id="1802668"/>
    <lineage>
        <taxon>Bacteria</taxon>
        <taxon>Candidatus Yanofskyibacteriota</taxon>
    </lineage>
</organism>
<dbReference type="CDD" id="cd00761">
    <property type="entry name" value="Glyco_tranf_GTA_type"/>
    <property type="match status" value="1"/>
</dbReference>
<gene>
    <name evidence="2" type="ORF">A2831_02285</name>
</gene>
<feature type="domain" description="Glycosyltransferase 2-like" evidence="1">
    <location>
        <begin position="5"/>
        <end position="137"/>
    </location>
</feature>
<evidence type="ECO:0000313" key="3">
    <source>
        <dbReference type="Proteomes" id="UP000177507"/>
    </source>
</evidence>
<dbReference type="AlphaFoldDB" id="A0A1F8EVR7"/>
<dbReference type="EMBL" id="MGJI01000025">
    <property type="protein sequence ID" value="OGN04116.1"/>
    <property type="molecule type" value="Genomic_DNA"/>
</dbReference>
<sequence>MINCTVVIPTYNRPEYLKRILGYFKEYGAGFEFVIADSSTADNKILNQKTVDVFNQACGLKCVRYSYDGSIHLWEKLADALSKIKSKYCVLCADDDFVVPKGIRESVRFLESNPDFSLAQGKYIGFYVKKDASPKEFCWKDMYPHRSIISDNVVTRLTERFKNYHPTMYAVHRTEVLQQAYAETIRSGVDLFLFGELTASLLSIIAGKMKILDIFYGARQEDMSNAAMWPSLNSAEKEGRLQKEYEKFREYIAGCLLKVSVSREESIRVIDEAMIRYRKSATPFHDFRINLAKNVIRLTEIANLPKILYRSGKFIYRLFFPSLSGGNRDDFNNTSLEKYNEDFKAVKESVLSPE</sequence>
<dbReference type="InterPro" id="IPR029044">
    <property type="entry name" value="Nucleotide-diphossugar_trans"/>
</dbReference>
<dbReference type="Gene3D" id="3.90.550.10">
    <property type="entry name" value="Spore Coat Polysaccharide Biosynthesis Protein SpsA, Chain A"/>
    <property type="match status" value="1"/>
</dbReference>
<accession>A0A1F8EVR7</accession>
<name>A0A1F8EVR7_9BACT</name>
<comment type="caution">
    <text evidence="2">The sequence shown here is derived from an EMBL/GenBank/DDBJ whole genome shotgun (WGS) entry which is preliminary data.</text>
</comment>